<dbReference type="EMBL" id="GBRH01160157">
    <property type="protein sequence ID" value="JAE37739.1"/>
    <property type="molecule type" value="Transcribed_RNA"/>
</dbReference>
<name>A0A0A9HPH7_ARUDO</name>
<dbReference type="AlphaFoldDB" id="A0A0A9HPH7"/>
<proteinExistence type="predicted"/>
<organism evidence="1">
    <name type="scientific">Arundo donax</name>
    <name type="common">Giant reed</name>
    <name type="synonym">Donax arundinaceus</name>
    <dbReference type="NCBI Taxonomy" id="35708"/>
    <lineage>
        <taxon>Eukaryota</taxon>
        <taxon>Viridiplantae</taxon>
        <taxon>Streptophyta</taxon>
        <taxon>Embryophyta</taxon>
        <taxon>Tracheophyta</taxon>
        <taxon>Spermatophyta</taxon>
        <taxon>Magnoliopsida</taxon>
        <taxon>Liliopsida</taxon>
        <taxon>Poales</taxon>
        <taxon>Poaceae</taxon>
        <taxon>PACMAD clade</taxon>
        <taxon>Arundinoideae</taxon>
        <taxon>Arundineae</taxon>
        <taxon>Arundo</taxon>
    </lineage>
</organism>
<reference evidence="1" key="2">
    <citation type="journal article" date="2015" name="Data Brief">
        <title>Shoot transcriptome of the giant reed, Arundo donax.</title>
        <authorList>
            <person name="Barrero R.A."/>
            <person name="Guerrero F.D."/>
            <person name="Moolhuijzen P."/>
            <person name="Goolsby J.A."/>
            <person name="Tidwell J."/>
            <person name="Bellgard S.E."/>
            <person name="Bellgard M.I."/>
        </authorList>
    </citation>
    <scope>NUCLEOTIDE SEQUENCE</scope>
    <source>
        <tissue evidence="1">Shoot tissue taken approximately 20 cm above the soil surface</tissue>
    </source>
</reference>
<reference evidence="1" key="1">
    <citation type="submission" date="2014-09" db="EMBL/GenBank/DDBJ databases">
        <authorList>
            <person name="Magalhaes I.L.F."/>
            <person name="Oliveira U."/>
            <person name="Santos F.R."/>
            <person name="Vidigal T.H.D.A."/>
            <person name="Brescovit A.D."/>
            <person name="Santos A.J."/>
        </authorList>
    </citation>
    <scope>NUCLEOTIDE SEQUENCE</scope>
    <source>
        <tissue evidence="1">Shoot tissue taken approximately 20 cm above the soil surface</tissue>
    </source>
</reference>
<evidence type="ECO:0000313" key="1">
    <source>
        <dbReference type="EMBL" id="JAE37739.1"/>
    </source>
</evidence>
<protein>
    <submittedName>
        <fullName evidence="1">Uncharacterized protein</fullName>
    </submittedName>
</protein>
<sequence>MCSFSNVYNPSTAILKKKKKILVLLHKCTPCMVKPIWTITFTFKRSVQLSV</sequence>
<accession>A0A0A9HPH7</accession>